<gene>
    <name evidence="4" type="ORF">J2S17_000374</name>
</gene>
<dbReference type="SUPFAM" id="SSF53850">
    <property type="entry name" value="Periplasmic binding protein-like II"/>
    <property type="match status" value="1"/>
</dbReference>
<evidence type="ECO:0000256" key="1">
    <source>
        <dbReference type="ARBA" id="ARBA00023125"/>
    </source>
</evidence>
<keyword evidence="5" id="KW-1185">Reference proteome</keyword>
<evidence type="ECO:0000259" key="2">
    <source>
        <dbReference type="Pfam" id="PF00496"/>
    </source>
</evidence>
<dbReference type="InterPro" id="IPR000914">
    <property type="entry name" value="SBP_5_dom"/>
</dbReference>
<dbReference type="Pfam" id="PF00496">
    <property type="entry name" value="SBP_bac_5"/>
    <property type="match status" value="1"/>
</dbReference>
<dbReference type="Gene3D" id="3.40.190.10">
    <property type="entry name" value="Periplasmic binding protein-like II"/>
    <property type="match status" value="1"/>
</dbReference>
<comment type="caution">
    <text evidence="4">The sequence shown here is derived from an EMBL/GenBank/DDBJ whole genome shotgun (WGS) entry which is preliminary data.</text>
</comment>
<accession>A0ABU0AEJ1</accession>
<feature type="domain" description="Transcriptional regulator SgrR N-terminal HTH" evidence="3">
    <location>
        <begin position="6"/>
        <end position="100"/>
    </location>
</feature>
<dbReference type="RefSeq" id="WP_307471309.1">
    <property type="nucleotide sequence ID" value="NZ_JAUSUB010000001.1"/>
</dbReference>
<proteinExistence type="predicted"/>
<reference evidence="4 5" key="1">
    <citation type="submission" date="2023-07" db="EMBL/GenBank/DDBJ databases">
        <title>Genomic Encyclopedia of Type Strains, Phase IV (KMG-IV): sequencing the most valuable type-strain genomes for metagenomic binning, comparative biology and taxonomic classification.</title>
        <authorList>
            <person name="Goeker M."/>
        </authorList>
    </citation>
    <scope>NUCLEOTIDE SEQUENCE [LARGE SCALE GENOMIC DNA]</scope>
    <source>
        <strain evidence="4 5">DSM 23494</strain>
    </source>
</reference>
<evidence type="ECO:0000259" key="3">
    <source>
        <dbReference type="Pfam" id="PF12793"/>
    </source>
</evidence>
<dbReference type="Pfam" id="PF12793">
    <property type="entry name" value="SgrR_N"/>
    <property type="match status" value="1"/>
</dbReference>
<dbReference type="Gene3D" id="3.10.105.10">
    <property type="entry name" value="Dipeptide-binding Protein, Domain 3"/>
    <property type="match status" value="1"/>
</dbReference>
<organism evidence="4 5">
    <name type="scientific">Cytobacillus purgationiresistens</name>
    <dbReference type="NCBI Taxonomy" id="863449"/>
    <lineage>
        <taxon>Bacteria</taxon>
        <taxon>Bacillati</taxon>
        <taxon>Bacillota</taxon>
        <taxon>Bacilli</taxon>
        <taxon>Bacillales</taxon>
        <taxon>Bacillaceae</taxon>
        <taxon>Cytobacillus</taxon>
    </lineage>
</organism>
<dbReference type="EMBL" id="JAUSUB010000001">
    <property type="protein sequence ID" value="MDQ0268505.1"/>
    <property type="molecule type" value="Genomic_DNA"/>
</dbReference>
<protein>
    <submittedName>
        <fullName evidence="4">MarR-like DNA-binding transcriptional regulator SgrR of sgrS sRNA</fullName>
    </submittedName>
</protein>
<dbReference type="PANTHER" id="PTHR30290:SF72">
    <property type="entry name" value="HTH-TYPE TRANSCRIPTIONAL REGULATOR SGRR"/>
    <property type="match status" value="1"/>
</dbReference>
<dbReference type="PANTHER" id="PTHR30290">
    <property type="entry name" value="PERIPLASMIC BINDING COMPONENT OF ABC TRANSPORTER"/>
    <property type="match status" value="1"/>
</dbReference>
<name>A0ABU0AEJ1_9BACI</name>
<dbReference type="Proteomes" id="UP001238088">
    <property type="component" value="Unassembled WGS sequence"/>
</dbReference>
<keyword evidence="1" id="KW-0238">DNA-binding</keyword>
<sequence>MKYIEYCKKLTGHFQKDIETETSIVHLAKIFSCSDRYVKTIIHSLHNQGLLEWRPRKGRGNKPTLIMHQTTNDLFFMEACLLVEKGEYKNAFHKVSFLEKHRQIEFQSWFDKHLGVLKSAGNNDDVLRYSFYKTELQLDPLKSISRHDRHFLQQIYDQLVEYDSHSGKLFPKIAHHWDTHDGIVWTFYLRKSVYFHNHTELTSKDIKYTFERMSPNDQVRKMIKGMNIINKHIIRMTLHGINHLFPRYLASIKLSIIPMKTHNEQLYRLNDAPIGCGPYQLVKHTDELIRLDVFPEYYGYRPWLNRVEIIFTPEDYQSSQVHPFSVQTAHSSWEESLVEEEGADYISINCHKNGPLKEKKIRKYIYHHILSNDFCLDNEVVANSFLTEKSANAREIGLNEEIKAMITDFTLTIAVQQIRPGVNHEREAKVLQNQLEAIGVKANIVIINMQKFQLNDVLQKCDLFIGGVAFSDDLLLAAFSSIQSPDLFIYTFLNAKQKQIFNTNLERIKRSTNECERWKIYYQIEDFLKAEGIVKFLNHRSHKIFKPSDSPFENIELDSNGRVDYRKVWKKN</sequence>
<feature type="domain" description="Solute-binding protein family 5" evidence="2">
    <location>
        <begin position="170"/>
        <end position="317"/>
    </location>
</feature>
<evidence type="ECO:0000313" key="5">
    <source>
        <dbReference type="Proteomes" id="UP001238088"/>
    </source>
</evidence>
<dbReference type="InterPro" id="IPR025370">
    <property type="entry name" value="SgrR_HTH_N"/>
</dbReference>
<dbReference type="InterPro" id="IPR039424">
    <property type="entry name" value="SBP_5"/>
</dbReference>
<evidence type="ECO:0000313" key="4">
    <source>
        <dbReference type="EMBL" id="MDQ0268505.1"/>
    </source>
</evidence>